<dbReference type="GO" id="GO:0016020">
    <property type="term" value="C:membrane"/>
    <property type="evidence" value="ECO:0007669"/>
    <property type="project" value="UniProtKB-SubCell"/>
</dbReference>
<evidence type="ECO:0000256" key="3">
    <source>
        <dbReference type="ARBA" id="ARBA00022692"/>
    </source>
</evidence>
<reference evidence="8" key="2">
    <citation type="submission" date="2015-02" db="EMBL/GenBank/DDBJ databases">
        <authorList>
            <person name="Vasilyev I.Y."/>
            <person name="Siniagina M.N."/>
            <person name="Malanin S.Y."/>
            <person name="Boulygina E.A."/>
            <person name="Grygoryeva T.V."/>
            <person name="Yarullina D.R."/>
            <person name="Ilinskaya O.N."/>
        </authorList>
    </citation>
    <scope>NUCLEOTIDE SEQUENCE</scope>
    <source>
        <strain evidence="8">VKM Ac-1804</strain>
    </source>
</reference>
<dbReference type="InterPro" id="IPR050638">
    <property type="entry name" value="AA-Vitamin_Transporters"/>
</dbReference>
<dbReference type="InterPro" id="IPR000620">
    <property type="entry name" value="EamA_dom"/>
</dbReference>
<feature type="transmembrane region" description="Helical" evidence="6">
    <location>
        <begin position="184"/>
        <end position="210"/>
    </location>
</feature>
<organism evidence="9 11">
    <name type="scientific">Agreia bicolorata</name>
    <dbReference type="NCBI Taxonomy" id="110935"/>
    <lineage>
        <taxon>Bacteria</taxon>
        <taxon>Bacillati</taxon>
        <taxon>Actinomycetota</taxon>
        <taxon>Actinomycetes</taxon>
        <taxon>Micrococcales</taxon>
        <taxon>Microbacteriaceae</taxon>
        <taxon>Agreia</taxon>
    </lineage>
</organism>
<dbReference type="RefSeq" id="WP_044441666.1">
    <property type="nucleotide sequence ID" value="NZ_FUYG01000004.1"/>
</dbReference>
<feature type="domain" description="EamA" evidence="7">
    <location>
        <begin position="154"/>
        <end position="296"/>
    </location>
</feature>
<reference evidence="8 10" key="1">
    <citation type="journal article" date="2001" name="Int. J. Syst. Evol. Microbiol.">
        <title>Agreia bicolorata gen. nov., sp. nov., to accommodate actinobacteria isolated from narrow reed grass infected by the nematode Heteroanguina graminophila.</title>
        <authorList>
            <person name="Evtushenko L.I."/>
            <person name="Dorofeeva L.V."/>
            <person name="Dobrovolskaya T.G."/>
            <person name="Streshinskaya G.M."/>
            <person name="Subbotin S.A."/>
            <person name="Tiedje J.M."/>
        </authorList>
    </citation>
    <scope>NUCLEOTIDE SEQUENCE [LARGE SCALE GENOMIC DNA]</scope>
    <source>
        <strain evidence="8 10">VKM Ac-1804</strain>
    </source>
</reference>
<proteinExistence type="inferred from homology"/>
<evidence type="ECO:0000313" key="10">
    <source>
        <dbReference type="Proteomes" id="UP000032503"/>
    </source>
</evidence>
<reference evidence="11" key="3">
    <citation type="submission" date="2017-02" db="EMBL/GenBank/DDBJ databases">
        <authorList>
            <person name="Varghese N."/>
            <person name="Submissions S."/>
        </authorList>
    </citation>
    <scope>NUCLEOTIDE SEQUENCE [LARGE SCALE GENOMIC DNA]</scope>
    <source>
        <strain evidence="11">VKM Ac-2052</strain>
    </source>
</reference>
<keyword evidence="5 6" id="KW-0472">Membrane</keyword>
<protein>
    <submittedName>
        <fullName evidence="8">Permease, DMT family protein</fullName>
    </submittedName>
    <submittedName>
        <fullName evidence="9">Threonine/homoserine efflux transporter RhtA</fullName>
    </submittedName>
</protein>
<comment type="subcellular location">
    <subcellularLocation>
        <location evidence="1">Membrane</location>
        <topology evidence="1">Multi-pass membrane protein</topology>
    </subcellularLocation>
</comment>
<evidence type="ECO:0000256" key="2">
    <source>
        <dbReference type="ARBA" id="ARBA00007362"/>
    </source>
</evidence>
<keyword evidence="10" id="KW-1185">Reference proteome</keyword>
<reference evidence="9" key="4">
    <citation type="submission" date="2017-02" db="EMBL/GenBank/DDBJ databases">
        <authorList>
            <person name="Peterson S.W."/>
        </authorList>
    </citation>
    <scope>NUCLEOTIDE SEQUENCE [LARGE SCALE GENOMIC DNA]</scope>
    <source>
        <strain evidence="9">VKM Ac-2052</strain>
    </source>
</reference>
<dbReference type="InterPro" id="IPR037185">
    <property type="entry name" value="EmrE-like"/>
</dbReference>
<dbReference type="EMBL" id="FUYG01000004">
    <property type="protein sequence ID" value="SKA93207.1"/>
    <property type="molecule type" value="Genomic_DNA"/>
</dbReference>
<comment type="similarity">
    <text evidence="2">Belongs to the EamA transporter family.</text>
</comment>
<evidence type="ECO:0000313" key="9">
    <source>
        <dbReference type="EMBL" id="SKA93207.1"/>
    </source>
</evidence>
<feature type="transmembrane region" description="Helical" evidence="6">
    <location>
        <begin position="222"/>
        <end position="242"/>
    </location>
</feature>
<evidence type="ECO:0000259" key="7">
    <source>
        <dbReference type="Pfam" id="PF00892"/>
    </source>
</evidence>
<keyword evidence="3 6" id="KW-0812">Transmembrane</keyword>
<dbReference type="Proteomes" id="UP000032503">
    <property type="component" value="Unassembled WGS sequence"/>
</dbReference>
<dbReference type="PANTHER" id="PTHR32322:SF2">
    <property type="entry name" value="EAMA DOMAIN-CONTAINING PROTEIN"/>
    <property type="match status" value="1"/>
</dbReference>
<dbReference type="Pfam" id="PF00892">
    <property type="entry name" value="EamA"/>
    <property type="match status" value="2"/>
</dbReference>
<evidence type="ECO:0000256" key="6">
    <source>
        <dbReference type="SAM" id="Phobius"/>
    </source>
</evidence>
<dbReference type="Proteomes" id="UP000189735">
    <property type="component" value="Unassembled WGS sequence"/>
</dbReference>
<feature type="transmembrane region" description="Helical" evidence="6">
    <location>
        <begin position="153"/>
        <end position="172"/>
    </location>
</feature>
<dbReference type="AlphaFoldDB" id="A0A1T4XUJ0"/>
<accession>A0A1T4XUJ0</accession>
<feature type="transmembrane region" description="Helical" evidence="6">
    <location>
        <begin position="98"/>
        <end position="119"/>
    </location>
</feature>
<gene>
    <name evidence="9" type="ORF">SAMN06295879_1638</name>
    <name evidence="8" type="ORF">TZ00_10780</name>
</gene>
<evidence type="ECO:0000256" key="1">
    <source>
        <dbReference type="ARBA" id="ARBA00004141"/>
    </source>
</evidence>
<feature type="transmembrane region" description="Helical" evidence="6">
    <location>
        <begin position="72"/>
        <end position="92"/>
    </location>
</feature>
<name>A0A1T4XUJ0_9MICO</name>
<feature type="transmembrane region" description="Helical" evidence="6">
    <location>
        <begin position="126"/>
        <end position="147"/>
    </location>
</feature>
<evidence type="ECO:0000256" key="5">
    <source>
        <dbReference type="ARBA" id="ARBA00023136"/>
    </source>
</evidence>
<sequence>MPRSQTSAGLIIAVIAAATFGGSGALAKPLLESGWSPAAAVTARALVGGVVLAPVAVMMLRGRWSALWRSRGRVLAMALIGVAGTQLLYFAAIQRIPVGTGILIEYMAPLLLVAFAWARTRRMPKAVVLVGSVVALVGLVMVVSPGGTASLDALGLALAVAAMVGCAIYYVVAAQPDDGLPPVALAAAGLLLGGLALGAVGLTGLVPFTVTFGDVALFGNAAPWWIPLLLVGVVSTGIAYAASITATQMLGSRLASFVGLLEVVAATFYAWLLLGEQLTLPQLLGGVLILVGIGFVRSEKTDAPIEPASVDRTAPAPIGVQRHL</sequence>
<feature type="transmembrane region" description="Helical" evidence="6">
    <location>
        <begin position="254"/>
        <end position="272"/>
    </location>
</feature>
<feature type="transmembrane region" description="Helical" evidence="6">
    <location>
        <begin position="37"/>
        <end position="60"/>
    </location>
</feature>
<evidence type="ECO:0000256" key="4">
    <source>
        <dbReference type="ARBA" id="ARBA00022989"/>
    </source>
</evidence>
<evidence type="ECO:0000313" key="11">
    <source>
        <dbReference type="Proteomes" id="UP000189735"/>
    </source>
</evidence>
<dbReference type="SUPFAM" id="SSF103481">
    <property type="entry name" value="Multidrug resistance efflux transporter EmrE"/>
    <property type="match status" value="2"/>
</dbReference>
<dbReference type="PANTHER" id="PTHR32322">
    <property type="entry name" value="INNER MEMBRANE TRANSPORTER"/>
    <property type="match status" value="1"/>
</dbReference>
<keyword evidence="4 6" id="KW-1133">Transmembrane helix</keyword>
<feature type="domain" description="EamA" evidence="7">
    <location>
        <begin position="8"/>
        <end position="143"/>
    </location>
</feature>
<feature type="transmembrane region" description="Helical" evidence="6">
    <location>
        <begin position="278"/>
        <end position="296"/>
    </location>
</feature>
<evidence type="ECO:0000313" key="8">
    <source>
        <dbReference type="EMBL" id="KJC64043.1"/>
    </source>
</evidence>
<dbReference type="EMBL" id="JYFC01000004">
    <property type="protein sequence ID" value="KJC64043.1"/>
    <property type="molecule type" value="Genomic_DNA"/>
</dbReference>